<dbReference type="Pfam" id="PF00069">
    <property type="entry name" value="Pkinase"/>
    <property type="match status" value="1"/>
</dbReference>
<dbReference type="InterPro" id="IPR000719">
    <property type="entry name" value="Prot_kinase_dom"/>
</dbReference>
<comment type="catalytic activity">
    <reaction evidence="8">
        <text>L-seryl-[protein] + ATP = O-phospho-L-seryl-[protein] + ADP + H(+)</text>
        <dbReference type="Rhea" id="RHEA:17989"/>
        <dbReference type="Rhea" id="RHEA-COMP:9863"/>
        <dbReference type="Rhea" id="RHEA-COMP:11604"/>
        <dbReference type="ChEBI" id="CHEBI:15378"/>
        <dbReference type="ChEBI" id="CHEBI:29999"/>
        <dbReference type="ChEBI" id="CHEBI:30616"/>
        <dbReference type="ChEBI" id="CHEBI:83421"/>
        <dbReference type="ChEBI" id="CHEBI:456216"/>
        <dbReference type="EC" id="2.7.11.1"/>
    </reaction>
</comment>
<feature type="domain" description="Protein kinase" evidence="10">
    <location>
        <begin position="52"/>
        <end position="133"/>
    </location>
</feature>
<keyword evidence="12" id="KW-1185">Reference proteome</keyword>
<comment type="catalytic activity">
    <reaction evidence="7">
        <text>L-threonyl-[protein] + ATP = O-phospho-L-threonyl-[protein] + ADP + H(+)</text>
        <dbReference type="Rhea" id="RHEA:46608"/>
        <dbReference type="Rhea" id="RHEA-COMP:11060"/>
        <dbReference type="Rhea" id="RHEA-COMP:11605"/>
        <dbReference type="ChEBI" id="CHEBI:15378"/>
        <dbReference type="ChEBI" id="CHEBI:30013"/>
        <dbReference type="ChEBI" id="CHEBI:30616"/>
        <dbReference type="ChEBI" id="CHEBI:61977"/>
        <dbReference type="ChEBI" id="CHEBI:456216"/>
        <dbReference type="EC" id="2.7.11.1"/>
    </reaction>
</comment>
<evidence type="ECO:0000256" key="3">
    <source>
        <dbReference type="ARBA" id="ARBA00022679"/>
    </source>
</evidence>
<dbReference type="GO" id="GO:0005524">
    <property type="term" value="F:ATP binding"/>
    <property type="evidence" value="ECO:0007669"/>
    <property type="project" value="UniProtKB-UniRule"/>
</dbReference>
<proteinExistence type="predicted"/>
<accession>A0A392QM21</accession>
<feature type="binding site" evidence="9">
    <location>
        <position position="80"/>
    </location>
    <ligand>
        <name>ATP</name>
        <dbReference type="ChEBI" id="CHEBI:30616"/>
    </ligand>
</feature>
<name>A0A392QM21_9FABA</name>
<evidence type="ECO:0000256" key="7">
    <source>
        <dbReference type="ARBA" id="ARBA00047899"/>
    </source>
</evidence>
<evidence type="ECO:0000313" key="12">
    <source>
        <dbReference type="Proteomes" id="UP000265520"/>
    </source>
</evidence>
<evidence type="ECO:0000256" key="9">
    <source>
        <dbReference type="PROSITE-ProRule" id="PRU10141"/>
    </source>
</evidence>
<keyword evidence="6 9" id="KW-0067">ATP-binding</keyword>
<protein>
    <recommendedName>
        <fullName evidence="1">non-specific serine/threonine protein kinase</fullName>
        <ecNumber evidence="1">2.7.11.1</ecNumber>
    </recommendedName>
</protein>
<dbReference type="InterPro" id="IPR011009">
    <property type="entry name" value="Kinase-like_dom_sf"/>
</dbReference>
<keyword evidence="2" id="KW-0723">Serine/threonine-protein kinase</keyword>
<keyword evidence="3" id="KW-0808">Transferase</keyword>
<dbReference type="PROSITE" id="PS00107">
    <property type="entry name" value="PROTEIN_KINASE_ATP"/>
    <property type="match status" value="1"/>
</dbReference>
<dbReference type="AlphaFoldDB" id="A0A392QM21"/>
<keyword evidence="5 11" id="KW-0418">Kinase</keyword>
<dbReference type="EMBL" id="LXQA010140858">
    <property type="protein sequence ID" value="MCI24335.1"/>
    <property type="molecule type" value="Genomic_DNA"/>
</dbReference>
<dbReference type="EC" id="2.7.11.1" evidence="1"/>
<organism evidence="11 12">
    <name type="scientific">Trifolium medium</name>
    <dbReference type="NCBI Taxonomy" id="97028"/>
    <lineage>
        <taxon>Eukaryota</taxon>
        <taxon>Viridiplantae</taxon>
        <taxon>Streptophyta</taxon>
        <taxon>Embryophyta</taxon>
        <taxon>Tracheophyta</taxon>
        <taxon>Spermatophyta</taxon>
        <taxon>Magnoliopsida</taxon>
        <taxon>eudicotyledons</taxon>
        <taxon>Gunneridae</taxon>
        <taxon>Pentapetalae</taxon>
        <taxon>rosids</taxon>
        <taxon>fabids</taxon>
        <taxon>Fabales</taxon>
        <taxon>Fabaceae</taxon>
        <taxon>Papilionoideae</taxon>
        <taxon>50 kb inversion clade</taxon>
        <taxon>NPAAA clade</taxon>
        <taxon>Hologalegina</taxon>
        <taxon>IRL clade</taxon>
        <taxon>Trifolieae</taxon>
        <taxon>Trifolium</taxon>
    </lineage>
</organism>
<reference evidence="11 12" key="1">
    <citation type="journal article" date="2018" name="Front. Plant Sci.">
        <title>Red Clover (Trifolium pratense) and Zigzag Clover (T. medium) - A Picture of Genomic Similarities and Differences.</title>
        <authorList>
            <person name="Dluhosova J."/>
            <person name="Istvanek J."/>
            <person name="Nedelnik J."/>
            <person name="Repkova J."/>
        </authorList>
    </citation>
    <scope>NUCLEOTIDE SEQUENCE [LARGE SCALE GENOMIC DNA]</scope>
    <source>
        <strain evidence="12">cv. 10/8</strain>
        <tissue evidence="11">Leaf</tissue>
    </source>
</reference>
<evidence type="ECO:0000256" key="5">
    <source>
        <dbReference type="ARBA" id="ARBA00022777"/>
    </source>
</evidence>
<feature type="non-terminal residue" evidence="11">
    <location>
        <position position="133"/>
    </location>
</feature>
<comment type="caution">
    <text evidence="11">The sequence shown here is derived from an EMBL/GenBank/DDBJ whole genome shotgun (WGS) entry which is preliminary data.</text>
</comment>
<dbReference type="Proteomes" id="UP000265520">
    <property type="component" value="Unassembled WGS sequence"/>
</dbReference>
<dbReference type="Gene3D" id="3.30.200.20">
    <property type="entry name" value="Phosphorylase Kinase, domain 1"/>
    <property type="match status" value="1"/>
</dbReference>
<dbReference type="PROSITE" id="PS50011">
    <property type="entry name" value="PROTEIN_KINASE_DOM"/>
    <property type="match status" value="1"/>
</dbReference>
<evidence type="ECO:0000256" key="6">
    <source>
        <dbReference type="ARBA" id="ARBA00022840"/>
    </source>
</evidence>
<evidence type="ECO:0000256" key="4">
    <source>
        <dbReference type="ARBA" id="ARBA00022741"/>
    </source>
</evidence>
<dbReference type="PANTHER" id="PTHR48005:SF65">
    <property type="entry name" value="LEUCINE-RICH REPEAT RECEPTOR-LIKE SERINE_THREONINE_TYROSINE-PROTEIN KINASE SOBIR1"/>
    <property type="match status" value="1"/>
</dbReference>
<keyword evidence="11" id="KW-0675">Receptor</keyword>
<keyword evidence="4 9" id="KW-0547">Nucleotide-binding</keyword>
<evidence type="ECO:0000259" key="10">
    <source>
        <dbReference type="PROSITE" id="PS50011"/>
    </source>
</evidence>
<dbReference type="InterPro" id="IPR051420">
    <property type="entry name" value="Ser_Thr_Kinases_DiverseReg"/>
</dbReference>
<evidence type="ECO:0000256" key="2">
    <source>
        <dbReference type="ARBA" id="ARBA00022527"/>
    </source>
</evidence>
<dbReference type="InterPro" id="IPR017441">
    <property type="entry name" value="Protein_kinase_ATP_BS"/>
</dbReference>
<dbReference type="PANTHER" id="PTHR48005">
    <property type="entry name" value="LEUCINE RICH REPEAT KINASE 2"/>
    <property type="match status" value="1"/>
</dbReference>
<evidence type="ECO:0000256" key="1">
    <source>
        <dbReference type="ARBA" id="ARBA00012513"/>
    </source>
</evidence>
<evidence type="ECO:0000256" key="8">
    <source>
        <dbReference type="ARBA" id="ARBA00048679"/>
    </source>
</evidence>
<sequence length="133" mass="15320">MTMNLDYEYGPSTLTGGGGVGFIYDYEYGPSTLTGEEMSHIIERVMETTENLNDRYIIGRGAHGVVYKAVIGQLVCAVKKVEFEWNKKKRINIMRNEIEVLEKFKHRNLIKCYGCWIGNDYALILSWNVRDNN</sequence>
<dbReference type="GO" id="GO:0004674">
    <property type="term" value="F:protein serine/threonine kinase activity"/>
    <property type="evidence" value="ECO:0007669"/>
    <property type="project" value="UniProtKB-KW"/>
</dbReference>
<evidence type="ECO:0000313" key="11">
    <source>
        <dbReference type="EMBL" id="MCI24335.1"/>
    </source>
</evidence>
<dbReference type="SUPFAM" id="SSF56112">
    <property type="entry name" value="Protein kinase-like (PK-like)"/>
    <property type="match status" value="1"/>
</dbReference>